<keyword evidence="3" id="KW-0472">Membrane</keyword>
<evidence type="ECO:0000256" key="2">
    <source>
        <dbReference type="ARBA" id="ARBA00011233"/>
    </source>
</evidence>
<name>A0A6J2VVK1_CHACN</name>
<accession>A0A6J2VVK1</accession>
<dbReference type="PANTHER" id="PTHR23419:SF2">
    <property type="entry name" value="CUTA DIVALENT CATION TOLERANCE HOMOLOG-LIKE"/>
    <property type="match status" value="1"/>
</dbReference>
<organism evidence="4 5">
    <name type="scientific">Chanos chanos</name>
    <name type="common">Milkfish</name>
    <name type="synonym">Mugil chanos</name>
    <dbReference type="NCBI Taxonomy" id="29144"/>
    <lineage>
        <taxon>Eukaryota</taxon>
        <taxon>Metazoa</taxon>
        <taxon>Chordata</taxon>
        <taxon>Craniata</taxon>
        <taxon>Vertebrata</taxon>
        <taxon>Euteleostomi</taxon>
        <taxon>Actinopterygii</taxon>
        <taxon>Neopterygii</taxon>
        <taxon>Teleostei</taxon>
        <taxon>Ostariophysi</taxon>
        <taxon>Gonorynchiformes</taxon>
        <taxon>Chanidae</taxon>
        <taxon>Chanos</taxon>
    </lineage>
</organism>
<evidence type="ECO:0000313" key="5">
    <source>
        <dbReference type="RefSeq" id="XP_030635819.1"/>
    </source>
</evidence>
<dbReference type="PANTHER" id="PTHR23419">
    <property type="entry name" value="DIVALENT CATION TOLERANCE CUTA-RELATED"/>
    <property type="match status" value="1"/>
</dbReference>
<dbReference type="InterPro" id="IPR011322">
    <property type="entry name" value="N-reg_PII-like_a/b"/>
</dbReference>
<feature type="transmembrane region" description="Helical" evidence="3">
    <location>
        <begin position="66"/>
        <end position="85"/>
    </location>
</feature>
<proteinExistence type="inferred from homology"/>
<keyword evidence="4" id="KW-1185">Reference proteome</keyword>
<keyword evidence="3" id="KW-0812">Transmembrane</keyword>
<sequence>MPPAKKQICSPADATFFWTQARRRSRLQIRCQCAHFTANDTAVFHKMDWFYQRCYKDSRSQTLSRSGIMVICGTLLLALSLYPVLRALGAQIHSALTGSYVAGHHSILLINCPTEQAAKDIGRGIMEKRMAACVNILPRTVTMYFWKGEIQDASEILLLVRTRSSLIQRLMDYVKSVHPYEIPEVLSFPVEDGSLSYMKWMDDAVPEN</sequence>
<comment type="subunit">
    <text evidence="2">Homotrimer.</text>
</comment>
<evidence type="ECO:0000313" key="4">
    <source>
        <dbReference type="Proteomes" id="UP000504632"/>
    </source>
</evidence>
<dbReference type="GO" id="GO:0005507">
    <property type="term" value="F:copper ion binding"/>
    <property type="evidence" value="ECO:0007669"/>
    <property type="project" value="TreeGrafter"/>
</dbReference>
<dbReference type="RefSeq" id="XP_030635819.1">
    <property type="nucleotide sequence ID" value="XM_030779959.1"/>
</dbReference>
<dbReference type="AlphaFoldDB" id="A0A6J2VVK1"/>
<dbReference type="SUPFAM" id="SSF54913">
    <property type="entry name" value="GlnB-like"/>
    <property type="match status" value="1"/>
</dbReference>
<dbReference type="InterPro" id="IPR004323">
    <property type="entry name" value="Ion_tolerance_CutA"/>
</dbReference>
<reference evidence="5" key="1">
    <citation type="submission" date="2025-08" db="UniProtKB">
        <authorList>
            <consortium name="RefSeq"/>
        </authorList>
    </citation>
    <scope>IDENTIFICATION</scope>
</reference>
<keyword evidence="3" id="KW-1133">Transmembrane helix</keyword>
<dbReference type="OrthoDB" id="2017693at2759"/>
<dbReference type="GO" id="GO:0010038">
    <property type="term" value="P:response to metal ion"/>
    <property type="evidence" value="ECO:0007669"/>
    <property type="project" value="InterPro"/>
</dbReference>
<dbReference type="InterPro" id="IPR015867">
    <property type="entry name" value="N-reg_PII/ATP_PRibTrfase_C"/>
</dbReference>
<dbReference type="InParanoid" id="A0A6J2VVK1"/>
<dbReference type="GeneID" id="115816814"/>
<dbReference type="Pfam" id="PF03091">
    <property type="entry name" value="CutA1"/>
    <property type="match status" value="1"/>
</dbReference>
<gene>
    <name evidence="5" type="primary">LOC115816814</name>
</gene>
<protein>
    <submittedName>
        <fullName evidence="5">Protein CutA homolog</fullName>
    </submittedName>
</protein>
<evidence type="ECO:0000256" key="1">
    <source>
        <dbReference type="ARBA" id="ARBA00010169"/>
    </source>
</evidence>
<dbReference type="Gene3D" id="3.30.70.120">
    <property type="match status" value="1"/>
</dbReference>
<evidence type="ECO:0000256" key="3">
    <source>
        <dbReference type="SAM" id="Phobius"/>
    </source>
</evidence>
<dbReference type="FunCoup" id="A0A6J2VVK1">
    <property type="interactions" value="457"/>
</dbReference>
<dbReference type="Proteomes" id="UP000504632">
    <property type="component" value="Chromosome 1"/>
</dbReference>
<dbReference type="FunFam" id="3.30.70.120:FF:000011">
    <property type="entry name" value="CutA divalent cation tolerance homolog-like"/>
    <property type="match status" value="1"/>
</dbReference>
<comment type="similarity">
    <text evidence="1">Belongs to the CutA family.</text>
</comment>